<evidence type="ECO:0000313" key="1">
    <source>
        <dbReference type="EMBL" id="MBC9795366.1"/>
    </source>
</evidence>
<name>A0A926JQG2_9FLAO</name>
<dbReference type="RefSeq" id="WP_187964518.1">
    <property type="nucleotide sequence ID" value="NZ_JACVDC010000009.1"/>
</dbReference>
<organism evidence="1 2">
    <name type="scientific">Sinomicrobium weinanense</name>
    <dbReference type="NCBI Taxonomy" id="2842200"/>
    <lineage>
        <taxon>Bacteria</taxon>
        <taxon>Pseudomonadati</taxon>
        <taxon>Bacteroidota</taxon>
        <taxon>Flavobacteriia</taxon>
        <taxon>Flavobacteriales</taxon>
        <taxon>Flavobacteriaceae</taxon>
        <taxon>Sinomicrobium</taxon>
    </lineage>
</organism>
<sequence>MAQEYLLAWLDTLVSIKLNPEKSHIYAISTTQLDDLFRRIPEETIAVQSKLKHQVFSLTREKHIRLIIVNYHTSLHILLDSIVQYEFTQPFQQKELRKILNALKQCFKELINFMEIRFVYYLNPGRFSIKNRETIPAKLKVKDKILCDLSTDQIALFLRAADELRIIRARSLRTVFKHIAPYLSTPHKKEISFEAMRVSAYKAEESDKEVVISELIRLIEKIKEY</sequence>
<accession>A0A926JQG2</accession>
<proteinExistence type="predicted"/>
<dbReference type="AlphaFoldDB" id="A0A926JQG2"/>
<protein>
    <submittedName>
        <fullName evidence="1">Uncharacterized protein</fullName>
    </submittedName>
</protein>
<dbReference type="Proteomes" id="UP000653730">
    <property type="component" value="Unassembled WGS sequence"/>
</dbReference>
<reference evidence="1 2" key="1">
    <citation type="submission" date="2020-09" db="EMBL/GenBank/DDBJ databases">
        <title>Sinomicrobium weinanense sp. nov., a halophilic bacteria isolated from saline-alkali soil.</title>
        <authorList>
            <person name="Wu P."/>
            <person name="Ren H."/>
            <person name="Mei Y."/>
            <person name="Liang Y."/>
            <person name="Chen Z."/>
        </authorList>
    </citation>
    <scope>NUCLEOTIDE SEQUENCE [LARGE SCALE GENOMIC DNA]</scope>
    <source>
        <strain evidence="1 2">FJxs</strain>
    </source>
</reference>
<evidence type="ECO:0000313" key="2">
    <source>
        <dbReference type="Proteomes" id="UP000653730"/>
    </source>
</evidence>
<keyword evidence="2" id="KW-1185">Reference proteome</keyword>
<gene>
    <name evidence="1" type="ORF">IBL28_05280</name>
</gene>
<comment type="caution">
    <text evidence="1">The sequence shown here is derived from an EMBL/GenBank/DDBJ whole genome shotgun (WGS) entry which is preliminary data.</text>
</comment>
<dbReference type="EMBL" id="JACVDC010000009">
    <property type="protein sequence ID" value="MBC9795366.1"/>
    <property type="molecule type" value="Genomic_DNA"/>
</dbReference>